<protein>
    <submittedName>
        <fullName evidence="1">LPS-assembly lipoprotein</fullName>
    </submittedName>
</protein>
<dbReference type="GO" id="GO:0043165">
    <property type="term" value="P:Gram-negative-bacterium-type cell outer membrane assembly"/>
    <property type="evidence" value="ECO:0007669"/>
    <property type="project" value="InterPro"/>
</dbReference>
<evidence type="ECO:0000313" key="2">
    <source>
        <dbReference type="Proteomes" id="UP000187344"/>
    </source>
</evidence>
<keyword evidence="1" id="KW-0449">Lipoprotein</keyword>
<keyword evidence="2" id="KW-1185">Reference proteome</keyword>
<dbReference type="Gene3D" id="3.30.160.150">
    <property type="entry name" value="Lipoprotein like domain"/>
    <property type="match status" value="1"/>
</dbReference>
<organism evidence="1 2">
    <name type="scientific">Bartonella apis</name>
    <dbReference type="NCBI Taxonomy" id="1686310"/>
    <lineage>
        <taxon>Bacteria</taxon>
        <taxon>Pseudomonadati</taxon>
        <taxon>Pseudomonadota</taxon>
        <taxon>Alphaproteobacteria</taxon>
        <taxon>Hyphomicrobiales</taxon>
        <taxon>Bartonellaceae</taxon>
        <taxon>Bartonella</taxon>
    </lineage>
</organism>
<sequence length="191" mass="20693">MLLPDHILNSIRPITTAVLLGTTLAISACTVQPLYHGDSNGAAQMNVSPSIRSKLSGVVIDAPTDRFNQLVRNRLIFLLNGGAGEPSAPTYQLSLGTSFSIRTAVQMDIGDTTDRTGRASAGAVDGRSTYVLKDMKNNPLARRTRTVSASFDRPRQEYANLQAEEDAKKRAAEELAEQIFLSLAQDMSKLK</sequence>
<dbReference type="OrthoDB" id="7678210at2"/>
<accession>A0A1R0FB55</accession>
<comment type="caution">
    <text evidence="1">The sequence shown here is derived from an EMBL/GenBank/DDBJ whole genome shotgun (WGS) entry which is preliminary data.</text>
</comment>
<dbReference type="Pfam" id="PF04390">
    <property type="entry name" value="LptE"/>
    <property type="match status" value="1"/>
</dbReference>
<dbReference type="InterPro" id="IPR007485">
    <property type="entry name" value="LPS_assembly_LptE"/>
</dbReference>
<dbReference type="EMBL" id="LXYT01000001">
    <property type="protein sequence ID" value="OLY44216.1"/>
    <property type="molecule type" value="Genomic_DNA"/>
</dbReference>
<gene>
    <name evidence="1" type="ORF">PEB0149_016830</name>
</gene>
<dbReference type="RefSeq" id="WP_075869372.1">
    <property type="nucleotide sequence ID" value="NZ_CALYQA010000002.1"/>
</dbReference>
<dbReference type="AlphaFoldDB" id="A0A1R0FB55"/>
<dbReference type="GO" id="GO:0019867">
    <property type="term" value="C:outer membrane"/>
    <property type="evidence" value="ECO:0007669"/>
    <property type="project" value="InterPro"/>
</dbReference>
<evidence type="ECO:0000313" key="1">
    <source>
        <dbReference type="EMBL" id="OLY44216.1"/>
    </source>
</evidence>
<dbReference type="Proteomes" id="UP000187344">
    <property type="component" value="Unassembled WGS sequence"/>
</dbReference>
<dbReference type="GeneID" id="92991156"/>
<name>A0A1R0FB55_9HYPH</name>
<proteinExistence type="predicted"/>
<reference evidence="1 2" key="1">
    <citation type="submission" date="2016-12" db="EMBL/GenBank/DDBJ databases">
        <title>Comparative genomics of Bartonella apis.</title>
        <authorList>
            <person name="Engel P."/>
        </authorList>
    </citation>
    <scope>NUCLEOTIDE SEQUENCE [LARGE SCALE GENOMIC DNA]</scope>
    <source>
        <strain evidence="1 2">PEB0149</strain>
    </source>
</reference>